<dbReference type="Gene3D" id="2.60.40.2080">
    <property type="match status" value="2"/>
</dbReference>
<dbReference type="InterPro" id="IPR002350">
    <property type="entry name" value="Kazal_dom"/>
</dbReference>
<dbReference type="Proteomes" id="UP001163046">
    <property type="component" value="Unassembled WGS sequence"/>
</dbReference>
<reference evidence="3" key="1">
    <citation type="submission" date="2023-01" db="EMBL/GenBank/DDBJ databases">
        <title>Genome assembly of the deep-sea coral Lophelia pertusa.</title>
        <authorList>
            <person name="Herrera S."/>
            <person name="Cordes E."/>
        </authorList>
    </citation>
    <scope>NUCLEOTIDE SEQUENCE</scope>
    <source>
        <strain evidence="3">USNM1676648</strain>
        <tissue evidence="3">Polyp</tissue>
    </source>
</reference>
<accession>A0A9X0DCW0</accession>
<dbReference type="EMBL" id="MU825398">
    <property type="protein sequence ID" value="KAJ7393389.1"/>
    <property type="molecule type" value="Genomic_DNA"/>
</dbReference>
<sequence>MCSLGFIASVITLTLAIFGRNADSAVMIYGSGDVSVAENKDYNCKVFPFNPAFNSNNVRVQLSLRSTNYQAAVTWVEEVTSTGFSGCVATSGRIDGSRTVALLWIAYQTISNGAYEKKLSIPLWTTGTKCVFDDFATNVLVFTNTSVPNGWKVPLANEVYFANTRNPSSDYKYSYCKTVDFPQKFYEVPSLITTPKHKKVDIDADNMAVSEWTESVTTLQFKVCLKDIQRFNAPNHDPITLSYMATGYYHPCNGKTCLFYGDCTATSSTTSKCICSPCTTDESAPLCDNKDITHKNKCEYNYKACLAQEEPGIKHYGGCKPFILQRGRVALRLNSIDVRCRTVNFKNGTFESSRGNVRIQTTINYFNYSGNFTHDVAVTWVENVDGIKSFKVCALKAGRAERLTPDDGLTFIDFIAFQEAPKDSAAGQIVLSNWWDGTQCKEVSFSDNWMVYDTLPSNLLAEKSIVDFKNDALPLPGDYNAYCQDVSFQKSYSSTPTVIVTASHLNPKAGYTNRLLPDSNSIASWIEEITTTKYKVCIKEIHNQNGYDPVKVAVLAIEPFVFSVNDAFYSLEISVLSTGA</sequence>
<dbReference type="Gene3D" id="3.30.60.30">
    <property type="match status" value="1"/>
</dbReference>
<evidence type="ECO:0000259" key="2">
    <source>
        <dbReference type="PROSITE" id="PS51465"/>
    </source>
</evidence>
<keyword evidence="4" id="KW-1185">Reference proteome</keyword>
<dbReference type="InterPro" id="IPR036058">
    <property type="entry name" value="Kazal_dom_sf"/>
</dbReference>
<gene>
    <name evidence="3" type="ORF">OS493_006361</name>
</gene>
<keyword evidence="1" id="KW-0732">Signal</keyword>
<dbReference type="AlphaFoldDB" id="A0A9X0DCW0"/>
<feature type="domain" description="Kazal-like" evidence="2">
    <location>
        <begin position="274"/>
        <end position="321"/>
    </location>
</feature>
<organism evidence="3 4">
    <name type="scientific">Desmophyllum pertusum</name>
    <dbReference type="NCBI Taxonomy" id="174260"/>
    <lineage>
        <taxon>Eukaryota</taxon>
        <taxon>Metazoa</taxon>
        <taxon>Cnidaria</taxon>
        <taxon>Anthozoa</taxon>
        <taxon>Hexacorallia</taxon>
        <taxon>Scleractinia</taxon>
        <taxon>Caryophylliina</taxon>
        <taxon>Caryophylliidae</taxon>
        <taxon>Desmophyllum</taxon>
    </lineage>
</organism>
<dbReference type="PROSITE" id="PS51465">
    <property type="entry name" value="KAZAL_2"/>
    <property type="match status" value="1"/>
</dbReference>
<dbReference type="OrthoDB" id="10029006at2759"/>
<dbReference type="SMART" id="SM00280">
    <property type="entry name" value="KAZAL"/>
    <property type="match status" value="1"/>
</dbReference>
<protein>
    <recommendedName>
        <fullName evidence="2">Kazal-like domain-containing protein</fullName>
    </recommendedName>
</protein>
<feature type="chain" id="PRO_5040891311" description="Kazal-like domain-containing protein" evidence="1">
    <location>
        <begin position="17"/>
        <end position="580"/>
    </location>
</feature>
<name>A0A9X0DCW0_9CNID</name>
<proteinExistence type="predicted"/>
<dbReference type="SUPFAM" id="SSF100895">
    <property type="entry name" value="Kazal-type serine protease inhibitors"/>
    <property type="match status" value="1"/>
</dbReference>
<evidence type="ECO:0000313" key="4">
    <source>
        <dbReference type="Proteomes" id="UP001163046"/>
    </source>
</evidence>
<feature type="signal peptide" evidence="1">
    <location>
        <begin position="1"/>
        <end position="16"/>
    </location>
</feature>
<evidence type="ECO:0000313" key="3">
    <source>
        <dbReference type="EMBL" id="KAJ7393389.1"/>
    </source>
</evidence>
<dbReference type="InterPro" id="IPR037221">
    <property type="entry name" value="H-type_lectin_dom_sf"/>
</dbReference>
<evidence type="ECO:0000256" key="1">
    <source>
        <dbReference type="SAM" id="SignalP"/>
    </source>
</evidence>
<comment type="caution">
    <text evidence="3">The sequence shown here is derived from an EMBL/GenBank/DDBJ whole genome shotgun (WGS) entry which is preliminary data.</text>
</comment>